<name>A0AAV1KAQ6_9NEOP</name>
<dbReference type="FunFam" id="3.60.10.10:FF:000060">
    <property type="entry name" value="Uncharacterized protein, isoform C"/>
    <property type="match status" value="1"/>
</dbReference>
<accession>A0AAV1KAQ6</accession>
<dbReference type="GO" id="GO:0005737">
    <property type="term" value="C:cytoplasm"/>
    <property type="evidence" value="ECO:0007669"/>
    <property type="project" value="TreeGrafter"/>
</dbReference>
<dbReference type="SUPFAM" id="SSF56219">
    <property type="entry name" value="DNase I-like"/>
    <property type="match status" value="1"/>
</dbReference>
<evidence type="ECO:0000259" key="2">
    <source>
        <dbReference type="SMART" id="SM00128"/>
    </source>
</evidence>
<feature type="domain" description="Inositol polyphosphate-related phosphatase" evidence="2">
    <location>
        <begin position="4"/>
        <end position="319"/>
    </location>
</feature>
<dbReference type="EMBL" id="CAVLGL010000013">
    <property type="protein sequence ID" value="CAK1580088.1"/>
    <property type="molecule type" value="Genomic_DNA"/>
</dbReference>
<dbReference type="PANTHER" id="PTHR11200:SF275">
    <property type="entry name" value="LD06095P"/>
    <property type="match status" value="1"/>
</dbReference>
<gene>
    <name evidence="3" type="ORF">PARMNEM_LOCUS1939</name>
</gene>
<dbReference type="GO" id="GO:0005886">
    <property type="term" value="C:plasma membrane"/>
    <property type="evidence" value="ECO:0007669"/>
    <property type="project" value="TreeGrafter"/>
</dbReference>
<dbReference type="InterPro" id="IPR041611">
    <property type="entry name" value="SKICH"/>
</dbReference>
<dbReference type="Pfam" id="PF22669">
    <property type="entry name" value="Exo_endo_phos2"/>
    <property type="match status" value="1"/>
</dbReference>
<dbReference type="Proteomes" id="UP001314205">
    <property type="component" value="Unassembled WGS sequence"/>
</dbReference>
<dbReference type="Pfam" id="PF17751">
    <property type="entry name" value="SKICH"/>
    <property type="match status" value="1"/>
</dbReference>
<evidence type="ECO:0000256" key="1">
    <source>
        <dbReference type="ARBA" id="ARBA00005910"/>
    </source>
</evidence>
<dbReference type="GO" id="GO:0046856">
    <property type="term" value="P:phosphatidylinositol dephosphorylation"/>
    <property type="evidence" value="ECO:0007669"/>
    <property type="project" value="InterPro"/>
</dbReference>
<dbReference type="InterPro" id="IPR036691">
    <property type="entry name" value="Endo/exonu/phosph_ase_sf"/>
</dbReference>
<comment type="caution">
    <text evidence="3">The sequence shown here is derived from an EMBL/GenBank/DDBJ whole genome shotgun (WGS) entry which is preliminary data.</text>
</comment>
<comment type="similarity">
    <text evidence="1">Belongs to the inositol 1,4,5-trisphosphate 5-phosphatase type II family.</text>
</comment>
<sequence length="493" mass="56258">MCLLYFRFYFVTWNVATKSPGQDLNSLLDFPSQYNKNKPLPDFYVIGLQEVKSQPQNMVMDSLFSDPWTSTFNKILCRQGYIIAKNIRLQGIILLVYTQMKHVTHLRDIEAQYTKTGLGGLWGNKGAVSVRFNIYGCSVCLVNCHLAAHEHLLAERISDYNTIIKQHFYHVTETSNILYHDYVFWIGDLNFRTDHPAGDCPSSEEIVAALQKVEKDKYTGLLRHDQLIAVMETGEAFSEFTEPEIRFPPTYKFLMGTDDYDIKRKPSWTDRILYKVIANNYENITLRADVVSYNHVPHYTVSDHKPVVAQFNIKAFSNYTEKTVEFAPIVRIWYIGDADFRTQCTLSPDVEINPNDWIGIYDADFHNLDDYIAYEYLAKVSLPQAPTASGRPRTITLSFPVGSGVRTPGFYRFIYFSQPNNEVRSVLGISEPFEVSSKEDRLVTIDHCDQASTSSSSPGRAKPSTATSDIFTDFTGLDIANLSRHFSNDLSID</sequence>
<dbReference type="GO" id="GO:0001726">
    <property type="term" value="C:ruffle"/>
    <property type="evidence" value="ECO:0007669"/>
    <property type="project" value="TreeGrafter"/>
</dbReference>
<organism evidence="3 4">
    <name type="scientific">Parnassius mnemosyne</name>
    <name type="common">clouded apollo</name>
    <dbReference type="NCBI Taxonomy" id="213953"/>
    <lineage>
        <taxon>Eukaryota</taxon>
        <taxon>Metazoa</taxon>
        <taxon>Ecdysozoa</taxon>
        <taxon>Arthropoda</taxon>
        <taxon>Hexapoda</taxon>
        <taxon>Insecta</taxon>
        <taxon>Pterygota</taxon>
        <taxon>Neoptera</taxon>
        <taxon>Endopterygota</taxon>
        <taxon>Lepidoptera</taxon>
        <taxon>Glossata</taxon>
        <taxon>Ditrysia</taxon>
        <taxon>Papilionoidea</taxon>
        <taxon>Papilionidae</taxon>
        <taxon>Parnassiinae</taxon>
        <taxon>Parnassini</taxon>
        <taxon>Parnassius</taxon>
        <taxon>Driopa</taxon>
    </lineage>
</organism>
<dbReference type="InterPro" id="IPR000300">
    <property type="entry name" value="IPPc"/>
</dbReference>
<dbReference type="Gene3D" id="2.60.40.2840">
    <property type="match status" value="1"/>
</dbReference>
<keyword evidence="4" id="KW-1185">Reference proteome</keyword>
<dbReference type="GO" id="GO:0004439">
    <property type="term" value="F:phosphatidylinositol-4,5-bisphosphate 5-phosphatase activity"/>
    <property type="evidence" value="ECO:0007669"/>
    <property type="project" value="TreeGrafter"/>
</dbReference>
<dbReference type="Gene3D" id="3.60.10.10">
    <property type="entry name" value="Endonuclease/exonuclease/phosphatase"/>
    <property type="match status" value="1"/>
</dbReference>
<dbReference type="AlphaFoldDB" id="A0AAV1KAQ6"/>
<dbReference type="InterPro" id="IPR046985">
    <property type="entry name" value="IP5"/>
</dbReference>
<evidence type="ECO:0000313" key="3">
    <source>
        <dbReference type="EMBL" id="CAK1580088.1"/>
    </source>
</evidence>
<proteinExistence type="inferred from homology"/>
<evidence type="ECO:0000313" key="4">
    <source>
        <dbReference type="Proteomes" id="UP001314205"/>
    </source>
</evidence>
<reference evidence="3 4" key="1">
    <citation type="submission" date="2023-11" db="EMBL/GenBank/DDBJ databases">
        <authorList>
            <person name="Hedman E."/>
            <person name="Englund M."/>
            <person name="Stromberg M."/>
            <person name="Nyberg Akerstrom W."/>
            <person name="Nylinder S."/>
            <person name="Jareborg N."/>
            <person name="Kallberg Y."/>
            <person name="Kronander E."/>
        </authorList>
    </citation>
    <scope>NUCLEOTIDE SEQUENCE [LARGE SCALE GENOMIC DNA]</scope>
</reference>
<protein>
    <recommendedName>
        <fullName evidence="2">Inositol polyphosphate-related phosphatase domain-containing protein</fullName>
    </recommendedName>
</protein>
<dbReference type="SMART" id="SM00128">
    <property type="entry name" value="IPPc"/>
    <property type="match status" value="1"/>
</dbReference>
<dbReference type="PANTHER" id="PTHR11200">
    <property type="entry name" value="INOSITOL 5-PHOSPHATASE"/>
    <property type="match status" value="1"/>
</dbReference>